<dbReference type="InterPro" id="IPR010666">
    <property type="entry name" value="Znf_GRF"/>
</dbReference>
<evidence type="ECO:0000256" key="4">
    <source>
        <dbReference type="SAM" id="Coils"/>
    </source>
</evidence>
<keyword evidence="5" id="KW-0472">Membrane</keyword>
<evidence type="ECO:0000313" key="8">
    <source>
        <dbReference type="Proteomes" id="UP001152523"/>
    </source>
</evidence>
<sequence>MPSCSSISQSKSVNTVILSSIMLNLPKVATLKRKLHVLNLREDPGLHFYKCESTKNGCGYFEWHNEALLVRAKDMINEMKLERKILEAENKRFKKIKCHRYNHGARSGRTVGELNRLKNRAKSANEERPSQLERVKLEGKKKTALIIAIISWIVLAMVLVVNCGFIML</sequence>
<dbReference type="EMBL" id="CAMAPF010000977">
    <property type="protein sequence ID" value="CAH9133692.1"/>
    <property type="molecule type" value="Genomic_DNA"/>
</dbReference>
<dbReference type="Pfam" id="PF06839">
    <property type="entry name" value="Zn_ribbon_GRF"/>
    <property type="match status" value="1"/>
</dbReference>
<feature type="coiled-coil region" evidence="4">
    <location>
        <begin position="69"/>
        <end position="134"/>
    </location>
</feature>
<organism evidence="7 8">
    <name type="scientific">Cuscuta epithymum</name>
    <dbReference type="NCBI Taxonomy" id="186058"/>
    <lineage>
        <taxon>Eukaryota</taxon>
        <taxon>Viridiplantae</taxon>
        <taxon>Streptophyta</taxon>
        <taxon>Embryophyta</taxon>
        <taxon>Tracheophyta</taxon>
        <taxon>Spermatophyta</taxon>
        <taxon>Magnoliopsida</taxon>
        <taxon>eudicotyledons</taxon>
        <taxon>Gunneridae</taxon>
        <taxon>Pentapetalae</taxon>
        <taxon>asterids</taxon>
        <taxon>lamiids</taxon>
        <taxon>Solanales</taxon>
        <taxon>Convolvulaceae</taxon>
        <taxon>Cuscuteae</taxon>
        <taxon>Cuscuta</taxon>
        <taxon>Cuscuta subgen. Cuscuta</taxon>
    </lineage>
</organism>
<evidence type="ECO:0000256" key="1">
    <source>
        <dbReference type="ARBA" id="ARBA00022723"/>
    </source>
</evidence>
<evidence type="ECO:0000259" key="6">
    <source>
        <dbReference type="Pfam" id="PF06839"/>
    </source>
</evidence>
<evidence type="ECO:0000256" key="5">
    <source>
        <dbReference type="SAM" id="Phobius"/>
    </source>
</evidence>
<feature type="domain" description="GRF-type" evidence="6">
    <location>
        <begin position="37"/>
        <end position="66"/>
    </location>
</feature>
<name>A0AAV0FDV8_9ASTE</name>
<evidence type="ECO:0000256" key="3">
    <source>
        <dbReference type="ARBA" id="ARBA00022833"/>
    </source>
</evidence>
<comment type="caution">
    <text evidence="7">The sequence shown here is derived from an EMBL/GenBank/DDBJ whole genome shotgun (WGS) entry which is preliminary data.</text>
</comment>
<keyword evidence="2" id="KW-0863">Zinc-finger</keyword>
<gene>
    <name evidence="7" type="ORF">CEPIT_LOCUS33141</name>
</gene>
<feature type="transmembrane region" description="Helical" evidence="5">
    <location>
        <begin position="144"/>
        <end position="167"/>
    </location>
</feature>
<keyword evidence="4" id="KW-0175">Coiled coil</keyword>
<evidence type="ECO:0000256" key="2">
    <source>
        <dbReference type="ARBA" id="ARBA00022771"/>
    </source>
</evidence>
<keyword evidence="5" id="KW-0812">Transmembrane</keyword>
<dbReference type="GO" id="GO:0008270">
    <property type="term" value="F:zinc ion binding"/>
    <property type="evidence" value="ECO:0007669"/>
    <property type="project" value="UniProtKB-KW"/>
</dbReference>
<protein>
    <recommendedName>
        <fullName evidence="6">GRF-type domain-containing protein</fullName>
    </recommendedName>
</protein>
<reference evidence="7" key="1">
    <citation type="submission" date="2022-07" db="EMBL/GenBank/DDBJ databases">
        <authorList>
            <person name="Macas J."/>
            <person name="Novak P."/>
            <person name="Neumann P."/>
        </authorList>
    </citation>
    <scope>NUCLEOTIDE SEQUENCE</scope>
</reference>
<keyword evidence="1" id="KW-0479">Metal-binding</keyword>
<keyword evidence="8" id="KW-1185">Reference proteome</keyword>
<keyword evidence="3" id="KW-0862">Zinc</keyword>
<keyword evidence="5" id="KW-1133">Transmembrane helix</keyword>
<proteinExistence type="predicted"/>
<dbReference type="Proteomes" id="UP001152523">
    <property type="component" value="Unassembled WGS sequence"/>
</dbReference>
<dbReference type="AlphaFoldDB" id="A0AAV0FDV8"/>
<evidence type="ECO:0000313" key="7">
    <source>
        <dbReference type="EMBL" id="CAH9133692.1"/>
    </source>
</evidence>
<accession>A0AAV0FDV8</accession>